<dbReference type="Proteomes" id="UP001175001">
    <property type="component" value="Unassembled WGS sequence"/>
</dbReference>
<dbReference type="AlphaFoldDB" id="A0AA40D7J8"/>
<evidence type="ECO:0000256" key="1">
    <source>
        <dbReference type="SAM" id="MobiDB-lite"/>
    </source>
</evidence>
<evidence type="ECO:0000313" key="3">
    <source>
        <dbReference type="EMBL" id="KAK0663124.1"/>
    </source>
</evidence>
<reference evidence="3" key="1">
    <citation type="submission" date="2023-06" db="EMBL/GenBank/DDBJ databases">
        <title>Multi-omics analyses reveal the molecular pathogenesis toolkit of Lasiodiplodia hormozganensis, a cross-kingdom pathogen.</title>
        <authorList>
            <person name="Felix C."/>
            <person name="Meneses R."/>
            <person name="Goncalves M.F.M."/>
            <person name="Tilleman L."/>
            <person name="Duarte A.S."/>
            <person name="Jorrin-Novo J.V."/>
            <person name="Van De Peer Y."/>
            <person name="Deforce D."/>
            <person name="Van Nieuwerburgh F."/>
            <person name="Esteves A.C."/>
            <person name="Alves A."/>
        </authorList>
    </citation>
    <scope>NUCLEOTIDE SEQUENCE</scope>
    <source>
        <strain evidence="3">CBS 339.90</strain>
    </source>
</reference>
<comment type="caution">
    <text evidence="3">The sequence shown here is derived from an EMBL/GenBank/DDBJ whole genome shotgun (WGS) entry which is preliminary data.</text>
</comment>
<feature type="compositionally biased region" description="Basic residues" evidence="1">
    <location>
        <begin position="210"/>
        <end position="219"/>
    </location>
</feature>
<evidence type="ECO:0000313" key="4">
    <source>
        <dbReference type="Proteomes" id="UP001175001"/>
    </source>
</evidence>
<evidence type="ECO:0000256" key="2">
    <source>
        <dbReference type="SAM" id="Phobius"/>
    </source>
</evidence>
<sequence>MTTSDLPSLPPPPGWLLPFAIITFIVAITAAVLVYHFTFHRGLDIEPEPPARSPSVIPATTAPAQAYLFSSESFHLHANDNNHRSSATGSGHLPLREATTIFDNNGNWENGIKARKYKTPKSRIQKIWEARMRAKAKRDAEAMTAAAAAAGHYKFASDRADYVSRFVDEQARLLPQTPDRWGIDEGRGGSAVEMRLRGRRQQADEGATTHARRGGRKRRLEGDFVPTPNQEPRVAYGGDGKRDMMTDEGEDGGRNGLLEKLNSLFERLVGYYEDDGGEEELMFPITEEERGGERVGWE</sequence>
<keyword evidence="4" id="KW-1185">Reference proteome</keyword>
<gene>
    <name evidence="3" type="ORF">DIS24_g1413</name>
</gene>
<feature type="transmembrane region" description="Helical" evidence="2">
    <location>
        <begin position="15"/>
        <end position="35"/>
    </location>
</feature>
<dbReference type="EMBL" id="JAUJDW010000004">
    <property type="protein sequence ID" value="KAK0663124.1"/>
    <property type="molecule type" value="Genomic_DNA"/>
</dbReference>
<organism evidence="3 4">
    <name type="scientific">Lasiodiplodia hormozganensis</name>
    <dbReference type="NCBI Taxonomy" id="869390"/>
    <lineage>
        <taxon>Eukaryota</taxon>
        <taxon>Fungi</taxon>
        <taxon>Dikarya</taxon>
        <taxon>Ascomycota</taxon>
        <taxon>Pezizomycotina</taxon>
        <taxon>Dothideomycetes</taxon>
        <taxon>Dothideomycetes incertae sedis</taxon>
        <taxon>Botryosphaeriales</taxon>
        <taxon>Botryosphaeriaceae</taxon>
        <taxon>Lasiodiplodia</taxon>
    </lineage>
</organism>
<keyword evidence="2" id="KW-0472">Membrane</keyword>
<name>A0AA40D7J8_9PEZI</name>
<keyword evidence="2" id="KW-0812">Transmembrane</keyword>
<feature type="region of interest" description="Disordered" evidence="1">
    <location>
        <begin position="199"/>
        <end position="254"/>
    </location>
</feature>
<accession>A0AA40D7J8</accession>
<protein>
    <submittedName>
        <fullName evidence="3">Uncharacterized protein</fullName>
    </submittedName>
</protein>
<keyword evidence="2" id="KW-1133">Transmembrane helix</keyword>
<proteinExistence type="predicted"/>